<evidence type="ECO:0000313" key="3">
    <source>
        <dbReference type="EMBL" id="KAL2089751.1"/>
    </source>
</evidence>
<proteinExistence type="predicted"/>
<name>A0ABD1JSA1_9TELE</name>
<dbReference type="AlphaFoldDB" id="A0ABD1JSA1"/>
<evidence type="ECO:0000256" key="1">
    <source>
        <dbReference type="SAM" id="MobiDB-lite"/>
    </source>
</evidence>
<sequence>MWVLAAVPLVLFANLVCLKCARRRMRAVCSTVGPAWLFEKFPKVGNSNAIKLLQDEGHGSTSYWMSVCSDTDPPISPVEDIPEPVAQTFSFPSVGGHTEIPEEVRVAKPEIVDPYKPQWADSCVGDSNLLPEDADEDPEEDAEEEECSPWLSQSSPGRDIGLEEVTFGGVKGLGVSGDLLCPLSLVLRQTEWSIGEQERGGTRDMDGLSLAVLTDRQTKMPNGLLSSLKGDMLESLQANPYSPQGCWLKVAQNT</sequence>
<dbReference type="EMBL" id="JBHFQA010000012">
    <property type="protein sequence ID" value="KAL2089751.1"/>
    <property type="molecule type" value="Genomic_DNA"/>
</dbReference>
<evidence type="ECO:0000313" key="4">
    <source>
        <dbReference type="Proteomes" id="UP001591681"/>
    </source>
</evidence>
<accession>A0ABD1JSA1</accession>
<feature type="compositionally biased region" description="Acidic residues" evidence="1">
    <location>
        <begin position="132"/>
        <end position="147"/>
    </location>
</feature>
<gene>
    <name evidence="3" type="ORF">ACEWY4_014439</name>
</gene>
<evidence type="ECO:0000256" key="2">
    <source>
        <dbReference type="SAM" id="SignalP"/>
    </source>
</evidence>
<protein>
    <submittedName>
        <fullName evidence="3">Uncharacterized protein</fullName>
    </submittedName>
</protein>
<organism evidence="3 4">
    <name type="scientific">Coilia grayii</name>
    <name type="common">Gray's grenadier anchovy</name>
    <dbReference type="NCBI Taxonomy" id="363190"/>
    <lineage>
        <taxon>Eukaryota</taxon>
        <taxon>Metazoa</taxon>
        <taxon>Chordata</taxon>
        <taxon>Craniata</taxon>
        <taxon>Vertebrata</taxon>
        <taxon>Euteleostomi</taxon>
        <taxon>Actinopterygii</taxon>
        <taxon>Neopterygii</taxon>
        <taxon>Teleostei</taxon>
        <taxon>Clupei</taxon>
        <taxon>Clupeiformes</taxon>
        <taxon>Clupeoidei</taxon>
        <taxon>Engraulidae</taxon>
        <taxon>Coilinae</taxon>
        <taxon>Coilia</taxon>
    </lineage>
</organism>
<comment type="caution">
    <text evidence="3">The sequence shown here is derived from an EMBL/GenBank/DDBJ whole genome shotgun (WGS) entry which is preliminary data.</text>
</comment>
<keyword evidence="4" id="KW-1185">Reference proteome</keyword>
<reference evidence="3 4" key="1">
    <citation type="submission" date="2024-09" db="EMBL/GenBank/DDBJ databases">
        <title>A chromosome-level genome assembly of Gray's grenadier anchovy, Coilia grayii.</title>
        <authorList>
            <person name="Fu Z."/>
        </authorList>
    </citation>
    <scope>NUCLEOTIDE SEQUENCE [LARGE SCALE GENOMIC DNA]</scope>
    <source>
        <strain evidence="3">G4</strain>
        <tissue evidence="3">Muscle</tissue>
    </source>
</reference>
<feature type="region of interest" description="Disordered" evidence="1">
    <location>
        <begin position="125"/>
        <end position="158"/>
    </location>
</feature>
<feature type="signal peptide" evidence="2">
    <location>
        <begin position="1"/>
        <end position="21"/>
    </location>
</feature>
<feature type="chain" id="PRO_5044833295" evidence="2">
    <location>
        <begin position="22"/>
        <end position="254"/>
    </location>
</feature>
<keyword evidence="2" id="KW-0732">Signal</keyword>
<dbReference type="Proteomes" id="UP001591681">
    <property type="component" value="Unassembled WGS sequence"/>
</dbReference>